<evidence type="ECO:0000256" key="6">
    <source>
        <dbReference type="ARBA" id="ARBA00023242"/>
    </source>
</evidence>
<evidence type="ECO:0000256" key="3">
    <source>
        <dbReference type="ARBA" id="ARBA00022552"/>
    </source>
</evidence>
<dbReference type="AlphaFoldDB" id="A0A4P9YYY2"/>
<evidence type="ECO:0000259" key="8">
    <source>
        <dbReference type="SMART" id="SM01035"/>
    </source>
</evidence>
<feature type="domain" description="BOP1 N-terminal" evidence="8">
    <location>
        <begin position="203"/>
        <end position="334"/>
    </location>
</feature>
<evidence type="ECO:0000313" key="10">
    <source>
        <dbReference type="Proteomes" id="UP000278143"/>
    </source>
</evidence>
<dbReference type="InterPro" id="IPR028598">
    <property type="entry name" value="BOP1/Erb1"/>
</dbReference>
<organism evidence="9 10">
    <name type="scientific">Syncephalis pseudoplumigaleata</name>
    <dbReference type="NCBI Taxonomy" id="1712513"/>
    <lineage>
        <taxon>Eukaryota</taxon>
        <taxon>Fungi</taxon>
        <taxon>Fungi incertae sedis</taxon>
        <taxon>Zoopagomycota</taxon>
        <taxon>Zoopagomycotina</taxon>
        <taxon>Zoopagomycetes</taxon>
        <taxon>Zoopagales</taxon>
        <taxon>Piptocephalidaceae</taxon>
        <taxon>Syncephalis</taxon>
    </lineage>
</organism>
<keyword evidence="2" id="KW-0690">Ribosome biogenesis</keyword>
<dbReference type="Pfam" id="PF08145">
    <property type="entry name" value="BOP1NT"/>
    <property type="match status" value="1"/>
</dbReference>
<keyword evidence="10" id="KW-1185">Reference proteome</keyword>
<dbReference type="SMART" id="SM01035">
    <property type="entry name" value="BOP1NT"/>
    <property type="match status" value="1"/>
</dbReference>
<accession>A0A4P9YYY2</accession>
<gene>
    <name evidence="9" type="ORF">SYNPS1DRAFT_22808</name>
</gene>
<reference evidence="10" key="1">
    <citation type="journal article" date="2018" name="Nat. Microbiol.">
        <title>Leveraging single-cell genomics to expand the fungal tree of life.</title>
        <authorList>
            <person name="Ahrendt S.R."/>
            <person name="Quandt C.A."/>
            <person name="Ciobanu D."/>
            <person name="Clum A."/>
            <person name="Salamov A."/>
            <person name="Andreopoulos B."/>
            <person name="Cheng J.F."/>
            <person name="Woyke T."/>
            <person name="Pelin A."/>
            <person name="Henrissat B."/>
            <person name="Reynolds N.K."/>
            <person name="Benny G.L."/>
            <person name="Smith M.E."/>
            <person name="James T.Y."/>
            <person name="Grigoriev I.V."/>
        </authorList>
    </citation>
    <scope>NUCLEOTIDE SEQUENCE [LARGE SCALE GENOMIC DNA]</scope>
    <source>
        <strain evidence="10">Benny S71-1</strain>
    </source>
</reference>
<dbReference type="PANTHER" id="PTHR17605:SF0">
    <property type="entry name" value="RIBOSOME BIOGENESIS PROTEIN BOP1"/>
    <property type="match status" value="1"/>
</dbReference>
<dbReference type="GO" id="GO:0070545">
    <property type="term" value="C:PeBoW complex"/>
    <property type="evidence" value="ECO:0007669"/>
    <property type="project" value="TreeGrafter"/>
</dbReference>
<name>A0A4P9YYY2_9FUNG</name>
<dbReference type="GO" id="GO:0043021">
    <property type="term" value="F:ribonucleoprotein complex binding"/>
    <property type="evidence" value="ECO:0007669"/>
    <property type="project" value="TreeGrafter"/>
</dbReference>
<feature type="region of interest" description="Disordered" evidence="7">
    <location>
        <begin position="1"/>
        <end position="72"/>
    </location>
</feature>
<dbReference type="InterPro" id="IPR012953">
    <property type="entry name" value="BOP1_N_dom"/>
</dbReference>
<dbReference type="OrthoDB" id="5571054at2759"/>
<keyword evidence="6" id="KW-0539">Nucleus</keyword>
<feature type="compositionally biased region" description="Acidic residues" evidence="7">
    <location>
        <begin position="96"/>
        <end position="136"/>
    </location>
</feature>
<proteinExistence type="predicted"/>
<evidence type="ECO:0000256" key="7">
    <source>
        <dbReference type="SAM" id="MobiDB-lite"/>
    </source>
</evidence>
<dbReference type="GO" id="GO:0000463">
    <property type="term" value="P:maturation of LSU-rRNA from tricistronic rRNA transcript (SSU-rRNA, 5.8S rRNA, LSU-rRNA)"/>
    <property type="evidence" value="ECO:0007669"/>
    <property type="project" value="TreeGrafter"/>
</dbReference>
<evidence type="ECO:0000256" key="1">
    <source>
        <dbReference type="ARBA" id="ARBA00004604"/>
    </source>
</evidence>
<keyword evidence="4" id="KW-0853">WD repeat</keyword>
<sequence length="334" mass="36821">MTKKKASTPRKPPASAKSAASAKNEAASTTTPPPPAGTTLTTTVTMAANTAANGGRTGMRRKRGRDQEEARKQLLEQDEELAQGVFGAAVGIDMKSDEEIEAGDGGDNGDSDDELPEVDPASDSEVAADSDDETDSEAGFYEGSEDDDDDEEEAEEDAEPGLDPALNPLRGTIWPEIDATPDSDSDTEQFGHNTVGKIPMEWYKDMPHIGYDLDGKPIMKSAVADELDKFLANVDDPNTWKTVRDELEQQDVVLSPEELQVIQRMQQGHFPDAQYNPYEPMVEFFSSKTSAMPVTGGDEPKRRFIRSKWEAQRIMQLVRYIRHGVIRRDKHKCE</sequence>
<feature type="region of interest" description="Disordered" evidence="7">
    <location>
        <begin position="88"/>
        <end position="192"/>
    </location>
</feature>
<evidence type="ECO:0000313" key="9">
    <source>
        <dbReference type="EMBL" id="RKP25198.1"/>
    </source>
</evidence>
<dbReference type="EMBL" id="KZ989846">
    <property type="protein sequence ID" value="RKP25198.1"/>
    <property type="molecule type" value="Genomic_DNA"/>
</dbReference>
<feature type="compositionally biased region" description="Low complexity" evidence="7">
    <location>
        <begin position="37"/>
        <end position="54"/>
    </location>
</feature>
<evidence type="ECO:0000256" key="4">
    <source>
        <dbReference type="ARBA" id="ARBA00022574"/>
    </source>
</evidence>
<protein>
    <submittedName>
        <fullName evidence="9">NUC169 domain-containing protein</fullName>
    </submittedName>
</protein>
<keyword evidence="3" id="KW-0698">rRNA processing</keyword>
<feature type="compositionally biased region" description="Acidic residues" evidence="7">
    <location>
        <begin position="143"/>
        <end position="160"/>
    </location>
</feature>
<dbReference type="GO" id="GO:0030687">
    <property type="term" value="C:preribosome, large subunit precursor"/>
    <property type="evidence" value="ECO:0007669"/>
    <property type="project" value="TreeGrafter"/>
</dbReference>
<comment type="subcellular location">
    <subcellularLocation>
        <location evidence="1">Nucleus</location>
        <location evidence="1">Nucleolus</location>
    </subcellularLocation>
</comment>
<evidence type="ECO:0000256" key="2">
    <source>
        <dbReference type="ARBA" id="ARBA00022517"/>
    </source>
</evidence>
<feature type="compositionally biased region" description="Low complexity" evidence="7">
    <location>
        <begin position="13"/>
        <end position="30"/>
    </location>
</feature>
<evidence type="ECO:0000256" key="5">
    <source>
        <dbReference type="ARBA" id="ARBA00022737"/>
    </source>
</evidence>
<keyword evidence="5" id="KW-0677">Repeat</keyword>
<dbReference type="Proteomes" id="UP000278143">
    <property type="component" value="Unassembled WGS sequence"/>
</dbReference>
<dbReference type="PANTHER" id="PTHR17605">
    <property type="entry name" value="RIBOSOME BIOGENESIS PROTEIN BOP1 BLOCK OF PROLIFERATION 1 PROTEIN"/>
    <property type="match status" value="1"/>
</dbReference>